<keyword evidence="3" id="KW-1185">Reference proteome</keyword>
<evidence type="ECO:0000256" key="1">
    <source>
        <dbReference type="SAM" id="MobiDB-lite"/>
    </source>
</evidence>
<sequence length="205" mass="23943">MERVIIPISSSMPASSQPEEQPSTRSQRKLALFQRPKVEEPTDLKWTILELPQISKLLDELRCNACPSDEGLVLEMPSWYELAVQMNVVCRACNTILSSHFISSQNPRAQHRPRPFVTHEAVVMAISNVSNGTIFIQQFLQVFRNARTVPKDIQQVCQKIYSQNEQLRDWIFREAAALIRQEHMRQFYLNLYDDMCHSRVDWPHY</sequence>
<name>A0AAV4BF43_9GAST</name>
<feature type="region of interest" description="Disordered" evidence="1">
    <location>
        <begin position="1"/>
        <end position="28"/>
    </location>
</feature>
<reference evidence="2 3" key="1">
    <citation type="journal article" date="2021" name="Elife">
        <title>Chloroplast acquisition without the gene transfer in kleptoplastic sea slugs, Plakobranchus ocellatus.</title>
        <authorList>
            <person name="Maeda T."/>
            <person name="Takahashi S."/>
            <person name="Yoshida T."/>
            <person name="Shimamura S."/>
            <person name="Takaki Y."/>
            <person name="Nagai Y."/>
            <person name="Toyoda A."/>
            <person name="Suzuki Y."/>
            <person name="Arimoto A."/>
            <person name="Ishii H."/>
            <person name="Satoh N."/>
            <person name="Nishiyama T."/>
            <person name="Hasebe M."/>
            <person name="Maruyama T."/>
            <person name="Minagawa J."/>
            <person name="Obokata J."/>
            <person name="Shigenobu S."/>
        </authorList>
    </citation>
    <scope>NUCLEOTIDE SEQUENCE [LARGE SCALE GENOMIC DNA]</scope>
</reference>
<dbReference type="Proteomes" id="UP000735302">
    <property type="component" value="Unassembled WGS sequence"/>
</dbReference>
<gene>
    <name evidence="2" type="ORF">PoB_004348400</name>
</gene>
<evidence type="ECO:0000313" key="3">
    <source>
        <dbReference type="Proteomes" id="UP000735302"/>
    </source>
</evidence>
<evidence type="ECO:0000313" key="2">
    <source>
        <dbReference type="EMBL" id="GFO16979.1"/>
    </source>
</evidence>
<protein>
    <submittedName>
        <fullName evidence="2">Uncharacterized protein</fullName>
    </submittedName>
</protein>
<dbReference type="EMBL" id="BLXT01004727">
    <property type="protein sequence ID" value="GFO16979.1"/>
    <property type="molecule type" value="Genomic_DNA"/>
</dbReference>
<organism evidence="2 3">
    <name type="scientific">Plakobranchus ocellatus</name>
    <dbReference type="NCBI Taxonomy" id="259542"/>
    <lineage>
        <taxon>Eukaryota</taxon>
        <taxon>Metazoa</taxon>
        <taxon>Spiralia</taxon>
        <taxon>Lophotrochozoa</taxon>
        <taxon>Mollusca</taxon>
        <taxon>Gastropoda</taxon>
        <taxon>Heterobranchia</taxon>
        <taxon>Euthyneura</taxon>
        <taxon>Panpulmonata</taxon>
        <taxon>Sacoglossa</taxon>
        <taxon>Placobranchoidea</taxon>
        <taxon>Plakobranchidae</taxon>
        <taxon>Plakobranchus</taxon>
    </lineage>
</organism>
<comment type="caution">
    <text evidence="2">The sequence shown here is derived from an EMBL/GenBank/DDBJ whole genome shotgun (WGS) entry which is preliminary data.</text>
</comment>
<accession>A0AAV4BF43</accession>
<proteinExistence type="predicted"/>
<dbReference type="AlphaFoldDB" id="A0AAV4BF43"/>
<feature type="compositionally biased region" description="Low complexity" evidence="1">
    <location>
        <begin position="1"/>
        <end position="23"/>
    </location>
</feature>